<proteinExistence type="predicted"/>
<accession>A0A182F341</accession>
<reference evidence="1 2" key="1">
    <citation type="journal article" date="2017" name="G3 (Bethesda)">
        <title>The Physical Genome Mapping of Anopheles albimanus Corrected Scaffold Misassemblies and Identified Interarm Rearrangements in Genus Anopheles.</title>
        <authorList>
            <person name="Artemov G.N."/>
            <person name="Peery A.N."/>
            <person name="Jiang X."/>
            <person name="Tu Z."/>
            <person name="Stegniy V.N."/>
            <person name="Sharakhova M.V."/>
            <person name="Sharakhov I.V."/>
        </authorList>
    </citation>
    <scope>NUCLEOTIDE SEQUENCE [LARGE SCALE GENOMIC DNA]</scope>
    <source>
        <strain evidence="1 2">ALBI9_A</strain>
    </source>
</reference>
<keyword evidence="2" id="KW-1185">Reference proteome</keyword>
<evidence type="ECO:0000313" key="2">
    <source>
        <dbReference type="Proteomes" id="UP000069272"/>
    </source>
</evidence>
<sequence>MKFVLVSLIAVSLQLGCEALYGIEVSPNIPEATTVTSACSKLSTVSQQIISSVSYLKDLPYGTLKLQTGATALYESVTQNYTTLVAIWRTIDTATNANSGSLDSIFTNLQSSLATFGNATMSARFAGWLQLLNTTASSVPNLSLLPETLANVSTFYDSVLGPRMKQFTATRISQATFYNGVPKDQMVAFAQSLASLAQNQETIVLPFINRVVGALRLVSEKQTAYLAAVDQAFQNVNSVLSMTYTRFLEQSKMSRQTAGESMPSIRTAVDQFTGRMAEFNDLYLGGSATDYIKAASDMYQAFLLNNTEQTQIVSERLERVQYNFTENPLVSMKAALSTSFDTLTQTLDKVLPKTANSSSALQCATNALNDFVNTFGNHLRDGYVACVSSNDYDYSLPANVQGRAMKDIQSDMLQYFNQLNGAIGGLSNTSPASSRIQADTFLTAFFSQSLDVMTTILQQLVNASTKLLVDYNLLIGRSRYCLAQNVAVSEQTSLNLAAAIDAC</sequence>
<reference evidence="1" key="2">
    <citation type="submission" date="2022-08" db="UniProtKB">
        <authorList>
            <consortium name="EnsemblMetazoa"/>
        </authorList>
    </citation>
    <scope>IDENTIFICATION</scope>
    <source>
        <strain evidence="1">STECLA/ALBI9_A</strain>
    </source>
</reference>
<dbReference type="RefSeq" id="XP_035783612.1">
    <property type="nucleotide sequence ID" value="XM_035927719.1"/>
</dbReference>
<dbReference type="EnsemblMetazoa" id="AALB000876-RA">
    <property type="protein sequence ID" value="AALB000876-PA"/>
    <property type="gene ID" value="AALB000876"/>
</dbReference>
<organism evidence="1 2">
    <name type="scientific">Anopheles albimanus</name>
    <name type="common">New world malaria mosquito</name>
    <dbReference type="NCBI Taxonomy" id="7167"/>
    <lineage>
        <taxon>Eukaryota</taxon>
        <taxon>Metazoa</taxon>
        <taxon>Ecdysozoa</taxon>
        <taxon>Arthropoda</taxon>
        <taxon>Hexapoda</taxon>
        <taxon>Insecta</taxon>
        <taxon>Pterygota</taxon>
        <taxon>Neoptera</taxon>
        <taxon>Endopterygota</taxon>
        <taxon>Diptera</taxon>
        <taxon>Nematocera</taxon>
        <taxon>Culicoidea</taxon>
        <taxon>Culicidae</taxon>
        <taxon>Anophelinae</taxon>
        <taxon>Anopheles</taxon>
    </lineage>
</organism>
<dbReference type="Proteomes" id="UP000069272">
    <property type="component" value="Chromosome 2L"/>
</dbReference>
<name>A0A182F341_ANOAL</name>
<dbReference type="VEuPathDB" id="VectorBase:AALB20_028910"/>
<dbReference type="GeneID" id="118461881"/>
<evidence type="ECO:0000313" key="1">
    <source>
        <dbReference type="EnsemblMetazoa" id="AALB000876-PA"/>
    </source>
</evidence>
<protein>
    <submittedName>
        <fullName evidence="1">Uncharacterized protein</fullName>
    </submittedName>
</protein>
<dbReference type="VEuPathDB" id="VectorBase:AALB000876"/>
<dbReference type="AlphaFoldDB" id="A0A182F341"/>